<organism evidence="2">
    <name type="scientific">marine metagenome</name>
    <dbReference type="NCBI Taxonomy" id="408172"/>
    <lineage>
        <taxon>unclassified sequences</taxon>
        <taxon>metagenomes</taxon>
        <taxon>ecological metagenomes</taxon>
    </lineage>
</organism>
<name>A0A382I9S3_9ZZZZ</name>
<keyword evidence="1" id="KW-0472">Membrane</keyword>
<accession>A0A382I9S3</accession>
<protein>
    <submittedName>
        <fullName evidence="2">Uncharacterized protein</fullName>
    </submittedName>
</protein>
<keyword evidence="1" id="KW-0812">Transmembrane</keyword>
<dbReference type="AlphaFoldDB" id="A0A382I9S3"/>
<dbReference type="EMBL" id="UINC01065607">
    <property type="protein sequence ID" value="SVB95451.1"/>
    <property type="molecule type" value="Genomic_DNA"/>
</dbReference>
<feature type="transmembrane region" description="Helical" evidence="1">
    <location>
        <begin position="7"/>
        <end position="28"/>
    </location>
</feature>
<evidence type="ECO:0000256" key="1">
    <source>
        <dbReference type="SAM" id="Phobius"/>
    </source>
</evidence>
<proteinExistence type="predicted"/>
<feature type="non-terminal residue" evidence="2">
    <location>
        <position position="41"/>
    </location>
</feature>
<keyword evidence="1" id="KW-1133">Transmembrane helix</keyword>
<reference evidence="2" key="1">
    <citation type="submission" date="2018-05" db="EMBL/GenBank/DDBJ databases">
        <authorList>
            <person name="Lanie J.A."/>
            <person name="Ng W.-L."/>
            <person name="Kazmierczak K.M."/>
            <person name="Andrzejewski T.M."/>
            <person name="Davidsen T.M."/>
            <person name="Wayne K.J."/>
            <person name="Tettelin H."/>
            <person name="Glass J.I."/>
            <person name="Rusch D."/>
            <person name="Podicherti R."/>
            <person name="Tsui H.-C.T."/>
            <person name="Winkler M.E."/>
        </authorList>
    </citation>
    <scope>NUCLEOTIDE SEQUENCE</scope>
</reference>
<gene>
    <name evidence="2" type="ORF">METZ01_LOCUS248305</name>
</gene>
<evidence type="ECO:0000313" key="2">
    <source>
        <dbReference type="EMBL" id="SVB95451.1"/>
    </source>
</evidence>
<sequence>MNQKEKTLFFSILFFTFAWHVFGHFFLYDIANDEGEYLINA</sequence>